<keyword evidence="2" id="KW-1185">Reference proteome</keyword>
<comment type="caution">
    <text evidence="1">The sequence shown here is derived from an EMBL/GenBank/DDBJ whole genome shotgun (WGS) entry which is preliminary data.</text>
</comment>
<reference evidence="1 2" key="1">
    <citation type="submission" date="2019-06" db="EMBL/GenBank/DDBJ databases">
        <title>Sequencing the genomes of 1000 actinobacteria strains.</title>
        <authorList>
            <person name="Klenk H.-P."/>
        </authorList>
    </citation>
    <scope>NUCLEOTIDE SEQUENCE [LARGE SCALE GENOMIC DNA]</scope>
    <source>
        <strain evidence="1 2">DSM 10596</strain>
    </source>
</reference>
<name>A0A542SPF4_9MICO</name>
<evidence type="ECO:0000313" key="1">
    <source>
        <dbReference type="EMBL" id="TQK76445.1"/>
    </source>
</evidence>
<proteinExistence type="predicted"/>
<protein>
    <submittedName>
        <fullName evidence="1">Uncharacterized protein</fullName>
    </submittedName>
</protein>
<dbReference type="EMBL" id="VFNV01000001">
    <property type="protein sequence ID" value="TQK76445.1"/>
    <property type="molecule type" value="Genomic_DNA"/>
</dbReference>
<accession>A0A542SPF4</accession>
<dbReference type="RefSeq" id="WP_142111718.1">
    <property type="nucleotide sequence ID" value="NZ_BAAATB010000002.1"/>
</dbReference>
<evidence type="ECO:0000313" key="2">
    <source>
        <dbReference type="Proteomes" id="UP000316181"/>
    </source>
</evidence>
<organism evidence="1 2">
    <name type="scientific">Rarobacter incanus</name>
    <dbReference type="NCBI Taxonomy" id="153494"/>
    <lineage>
        <taxon>Bacteria</taxon>
        <taxon>Bacillati</taxon>
        <taxon>Actinomycetota</taxon>
        <taxon>Actinomycetes</taxon>
        <taxon>Micrococcales</taxon>
        <taxon>Rarobacteraceae</taxon>
        <taxon>Rarobacter</taxon>
    </lineage>
</organism>
<sequence>MRVSDGIDLAAESAPRRVLRAIGIAIALVGLSPTGREWVAHMFTWYVKDKAAGILEQFAPVFSGIIVHP</sequence>
<dbReference type="AlphaFoldDB" id="A0A542SPF4"/>
<gene>
    <name evidence="1" type="ORF">FB389_1117</name>
</gene>
<dbReference type="Proteomes" id="UP000316181">
    <property type="component" value="Unassembled WGS sequence"/>
</dbReference>